<proteinExistence type="predicted"/>
<dbReference type="AlphaFoldDB" id="A0A6G8JLB6"/>
<comment type="subcellular location">
    <subcellularLocation>
        <location evidence="1">Endomembrane system</location>
        <topology evidence="1">Multi-pass membrane protein</topology>
    </subcellularLocation>
</comment>
<keyword evidence="6" id="KW-0489">Methyltransferase</keyword>
<accession>A0A6G8JLB6</accession>
<keyword evidence="2 5" id="KW-0812">Transmembrane</keyword>
<dbReference type="Gene3D" id="1.20.120.1630">
    <property type="match status" value="1"/>
</dbReference>
<evidence type="ECO:0000256" key="1">
    <source>
        <dbReference type="ARBA" id="ARBA00004127"/>
    </source>
</evidence>
<evidence type="ECO:0000256" key="2">
    <source>
        <dbReference type="ARBA" id="ARBA00022692"/>
    </source>
</evidence>
<evidence type="ECO:0000256" key="4">
    <source>
        <dbReference type="ARBA" id="ARBA00023136"/>
    </source>
</evidence>
<organism evidence="6 7">
    <name type="scientific">Mannheimia granulomatis</name>
    <dbReference type="NCBI Taxonomy" id="85402"/>
    <lineage>
        <taxon>Bacteria</taxon>
        <taxon>Pseudomonadati</taxon>
        <taxon>Pseudomonadota</taxon>
        <taxon>Gammaproteobacteria</taxon>
        <taxon>Pasteurellales</taxon>
        <taxon>Pasteurellaceae</taxon>
        <taxon>Mannheimia</taxon>
    </lineage>
</organism>
<keyword evidence="3 5" id="KW-1133">Transmembrane helix</keyword>
<dbReference type="Proteomes" id="UP000501366">
    <property type="component" value="Chromosome"/>
</dbReference>
<dbReference type="PANTHER" id="PTHR43847">
    <property type="entry name" value="BLL3993 PROTEIN"/>
    <property type="match status" value="1"/>
</dbReference>
<dbReference type="Pfam" id="PF04191">
    <property type="entry name" value="PEMT"/>
    <property type="match status" value="1"/>
</dbReference>
<evidence type="ECO:0000313" key="7">
    <source>
        <dbReference type="Proteomes" id="UP000501366"/>
    </source>
</evidence>
<sequence length="135" mass="15551">MWLLAYCFPSPLPNYQHIMILILAALLALSAGVIATLAISALHRAKTTYSPFKPENTNRLVNVGIYRKSRNPMYLALLLGLISWALLLGSLLAWFIVPLFMWLVTYFQIKPEEQILLKKFGKGYSDYLTQVRRWF</sequence>
<dbReference type="KEGG" id="mgra:A4G16_09330"/>
<feature type="transmembrane region" description="Helical" evidence="5">
    <location>
        <begin position="74"/>
        <end position="97"/>
    </location>
</feature>
<dbReference type="GO" id="GO:0012505">
    <property type="term" value="C:endomembrane system"/>
    <property type="evidence" value="ECO:0007669"/>
    <property type="project" value="UniProtKB-SubCell"/>
</dbReference>
<protein>
    <submittedName>
        <fullName evidence="6">Protein-S-isoprenylcysteine methyltransferase</fullName>
    </submittedName>
</protein>
<dbReference type="GO" id="GO:0032259">
    <property type="term" value="P:methylation"/>
    <property type="evidence" value="ECO:0007669"/>
    <property type="project" value="UniProtKB-KW"/>
</dbReference>
<feature type="transmembrane region" description="Helical" evidence="5">
    <location>
        <begin position="20"/>
        <end position="42"/>
    </location>
</feature>
<reference evidence="6 7" key="1">
    <citation type="submission" date="2016-03" db="EMBL/GenBank/DDBJ databases">
        <authorList>
            <person name="Bojesen A.M."/>
            <person name="Planet P."/>
            <person name="Hansen M.J."/>
        </authorList>
    </citation>
    <scope>NUCLEOTIDE SEQUENCE [LARGE SCALE GENOMIC DNA]</scope>
    <source>
        <strain evidence="6 7">B 234/94</strain>
    </source>
</reference>
<gene>
    <name evidence="6" type="ORF">A4G16_09330</name>
</gene>
<evidence type="ECO:0000256" key="5">
    <source>
        <dbReference type="SAM" id="Phobius"/>
    </source>
</evidence>
<dbReference type="InterPro" id="IPR007318">
    <property type="entry name" value="Phopholipid_MeTrfase"/>
</dbReference>
<name>A0A6G8JLB6_9PAST</name>
<evidence type="ECO:0000313" key="6">
    <source>
        <dbReference type="EMBL" id="QIM67891.1"/>
    </source>
</evidence>
<evidence type="ECO:0000256" key="3">
    <source>
        <dbReference type="ARBA" id="ARBA00022989"/>
    </source>
</evidence>
<dbReference type="EMBL" id="CP015030">
    <property type="protein sequence ID" value="QIM67891.1"/>
    <property type="molecule type" value="Genomic_DNA"/>
</dbReference>
<dbReference type="PANTHER" id="PTHR43847:SF1">
    <property type="entry name" value="BLL3993 PROTEIN"/>
    <property type="match status" value="1"/>
</dbReference>
<dbReference type="GO" id="GO:0008168">
    <property type="term" value="F:methyltransferase activity"/>
    <property type="evidence" value="ECO:0007669"/>
    <property type="project" value="UniProtKB-KW"/>
</dbReference>
<keyword evidence="4 5" id="KW-0472">Membrane</keyword>
<keyword evidence="6" id="KW-0808">Transferase</keyword>
<dbReference type="InterPro" id="IPR052527">
    <property type="entry name" value="Metal_cation-efflux_comp"/>
</dbReference>